<dbReference type="Proteomes" id="UP001488838">
    <property type="component" value="Unassembled WGS sequence"/>
</dbReference>
<dbReference type="SUPFAM" id="SSF50952">
    <property type="entry name" value="Soluble quinoprotein glucose dehydrogenase"/>
    <property type="match status" value="1"/>
</dbReference>
<organism evidence="10 11">
    <name type="scientific">Myodes glareolus</name>
    <name type="common">Bank vole</name>
    <name type="synonym">Clethrionomys glareolus</name>
    <dbReference type="NCBI Taxonomy" id="447135"/>
    <lineage>
        <taxon>Eukaryota</taxon>
        <taxon>Metazoa</taxon>
        <taxon>Chordata</taxon>
        <taxon>Craniata</taxon>
        <taxon>Vertebrata</taxon>
        <taxon>Euteleostomi</taxon>
        <taxon>Mammalia</taxon>
        <taxon>Eutheria</taxon>
        <taxon>Euarchontoglires</taxon>
        <taxon>Glires</taxon>
        <taxon>Rodentia</taxon>
        <taxon>Myomorpha</taxon>
        <taxon>Muroidea</taxon>
        <taxon>Cricetidae</taxon>
        <taxon>Arvicolinae</taxon>
        <taxon>Myodes</taxon>
    </lineage>
</organism>
<accession>A0AAW0JK07</accession>
<dbReference type="PANTHER" id="PTHR19328:SF54">
    <property type="entry name" value="HHIP-LIKE PROTEIN 2"/>
    <property type="match status" value="1"/>
</dbReference>
<protein>
    <recommendedName>
        <fullName evidence="12">HHIP-like protein 2</fullName>
    </recommendedName>
</protein>
<evidence type="ECO:0000256" key="3">
    <source>
        <dbReference type="ARBA" id="ARBA00022525"/>
    </source>
</evidence>
<feature type="compositionally biased region" description="Basic residues" evidence="7">
    <location>
        <begin position="643"/>
        <end position="668"/>
    </location>
</feature>
<evidence type="ECO:0000256" key="6">
    <source>
        <dbReference type="ARBA" id="ARBA00023180"/>
    </source>
</evidence>
<evidence type="ECO:0000256" key="2">
    <source>
        <dbReference type="ARBA" id="ARBA00010658"/>
    </source>
</evidence>
<dbReference type="GO" id="GO:0005576">
    <property type="term" value="C:extracellular region"/>
    <property type="evidence" value="ECO:0007669"/>
    <property type="project" value="UniProtKB-SubCell"/>
</dbReference>
<evidence type="ECO:0000256" key="5">
    <source>
        <dbReference type="ARBA" id="ARBA00023157"/>
    </source>
</evidence>
<dbReference type="InterPro" id="IPR011041">
    <property type="entry name" value="Quinoprot_gluc/sorb_DH_b-prop"/>
</dbReference>
<evidence type="ECO:0000313" key="10">
    <source>
        <dbReference type="EMBL" id="KAK7827150.1"/>
    </source>
</evidence>
<feature type="non-terminal residue" evidence="10">
    <location>
        <position position="702"/>
    </location>
</feature>
<name>A0AAW0JK07_MYOGA</name>
<evidence type="ECO:0000259" key="9">
    <source>
        <dbReference type="Pfam" id="PF07995"/>
    </source>
</evidence>
<keyword evidence="5" id="KW-1015">Disulfide bond</keyword>
<keyword evidence="11" id="KW-1185">Reference proteome</keyword>
<evidence type="ECO:0000256" key="1">
    <source>
        <dbReference type="ARBA" id="ARBA00004613"/>
    </source>
</evidence>
<comment type="similarity">
    <text evidence="2">Belongs to the HHIP family.</text>
</comment>
<dbReference type="InterPro" id="IPR018143">
    <property type="entry name" value="Folate_rcpt-like"/>
</dbReference>
<feature type="compositionally biased region" description="Polar residues" evidence="7">
    <location>
        <begin position="678"/>
        <end position="694"/>
    </location>
</feature>
<feature type="domain" description="Folate receptor-like" evidence="8">
    <location>
        <begin position="54"/>
        <end position="183"/>
    </location>
</feature>
<dbReference type="EMBL" id="JBBHLL010000031">
    <property type="protein sequence ID" value="KAK7827150.1"/>
    <property type="molecule type" value="Genomic_DNA"/>
</dbReference>
<dbReference type="InterPro" id="IPR011042">
    <property type="entry name" value="6-blade_b-propeller_TolB-like"/>
</dbReference>
<keyword evidence="6" id="KW-0325">Glycoprotein</keyword>
<dbReference type="AlphaFoldDB" id="A0AAW0JK07"/>
<keyword evidence="4" id="KW-0732">Signal</keyword>
<evidence type="ECO:0000313" key="11">
    <source>
        <dbReference type="Proteomes" id="UP001488838"/>
    </source>
</evidence>
<dbReference type="Pfam" id="PF03024">
    <property type="entry name" value="Folate_rec"/>
    <property type="match status" value="1"/>
</dbReference>
<comment type="subcellular location">
    <subcellularLocation>
        <location evidence="1">Secreted</location>
    </subcellularLocation>
</comment>
<keyword evidence="3" id="KW-0964">Secreted</keyword>
<evidence type="ECO:0000256" key="7">
    <source>
        <dbReference type="SAM" id="MobiDB-lite"/>
    </source>
</evidence>
<dbReference type="Pfam" id="PF07995">
    <property type="entry name" value="GSDH"/>
    <property type="match status" value="1"/>
</dbReference>
<feature type="region of interest" description="Disordered" evidence="7">
    <location>
        <begin position="619"/>
        <end position="702"/>
    </location>
</feature>
<sequence length="702" mass="78439">MLGKHTSPHTVPGRLAPWLSPGIFYLGLTFLGWVGLLQGHPQCLDYGPPFRPPLHLEFCSDYNSFGCCDQRKDHRIAARYWDIMKYFDLKGHELCGGYIKDILCQECSPYAAHLYDAENPQMPLRNLPGLCSDYCSAFHHNCHSAISLLTNDRSLQESHGKDGARFCHLLNLPDEDYCFPNVLRNSQLNRNLGMVAEDHQGCLQLCLAEVANGLRNPVAMVHAGDGTHRFFVAEQVGVVWVYLPDGSRLEQPFLDLKSMVLTTPWIGDERGFLGLAFHPKFRRNRKLYIYYSSLGKRKVEKIRISEMKVSLSDPNKVDPKSERVILEIDEPASNHNGGQLLFGLDGYLYIFTGDGGQAGDPFGKFGNAQNKSSLLGKVLRIDVNGAGKDGRRYRVPLDNPFVSEPGAHPAVYAYGVRNMWRCAVDRGDPVTRQGRGRIFCGDVGQNKFEEVDLIVKGGNYGWRAREGFECYDKSLCHNASLDDILPIYAYGHEVGKSVTGGYVYRGRLMALQEDRKTKKWRKQDICLGNSSCAFPGLISTYSQFIISFAEDEAGELYFLATSYPSAYAPHGSIYKFVDPSRRAPPGKCKYKPVPVKTKTKKIRFRPLATTVLDLLKEESQKAARRSSNATVASDSDRAASQKGSRRKPTSPTNRKKTPRGPGTKKRGRLWSPGPQGKRGQNLNTGRTGTRQVAQPKSPGRSR</sequence>
<evidence type="ECO:0008006" key="12">
    <source>
        <dbReference type="Google" id="ProtNLM"/>
    </source>
</evidence>
<feature type="domain" description="Glucose/Sorbosone dehydrogenase" evidence="9">
    <location>
        <begin position="214"/>
        <end position="482"/>
    </location>
</feature>
<evidence type="ECO:0000259" key="8">
    <source>
        <dbReference type="Pfam" id="PF03024"/>
    </source>
</evidence>
<dbReference type="PANTHER" id="PTHR19328">
    <property type="entry name" value="HEDGEHOG-INTERACTING PROTEIN"/>
    <property type="match status" value="1"/>
</dbReference>
<reference evidence="10 11" key="1">
    <citation type="journal article" date="2023" name="bioRxiv">
        <title>Conserved and derived expression patterns and positive selection on dental genes reveal complex evolutionary context of ever-growing rodent molars.</title>
        <authorList>
            <person name="Calamari Z.T."/>
            <person name="Song A."/>
            <person name="Cohen E."/>
            <person name="Akter M."/>
            <person name="Roy R.D."/>
            <person name="Hallikas O."/>
            <person name="Christensen M.M."/>
            <person name="Li P."/>
            <person name="Marangoni P."/>
            <person name="Jernvall J."/>
            <person name="Klein O.D."/>
        </authorList>
    </citation>
    <scope>NUCLEOTIDE SEQUENCE [LARGE SCALE GENOMIC DNA]</scope>
    <source>
        <strain evidence="10">V071</strain>
    </source>
</reference>
<gene>
    <name evidence="10" type="ORF">U0070_019946</name>
</gene>
<dbReference type="Gene3D" id="2.120.10.30">
    <property type="entry name" value="TolB, C-terminal domain"/>
    <property type="match status" value="1"/>
</dbReference>
<evidence type="ECO:0000256" key="4">
    <source>
        <dbReference type="ARBA" id="ARBA00022729"/>
    </source>
</evidence>
<comment type="caution">
    <text evidence="10">The sequence shown here is derived from an EMBL/GenBank/DDBJ whole genome shotgun (WGS) entry which is preliminary data.</text>
</comment>
<proteinExistence type="inferred from homology"/>
<dbReference type="InterPro" id="IPR012938">
    <property type="entry name" value="Glc/Sorbosone_DH"/>
</dbReference>